<evidence type="ECO:0000313" key="2">
    <source>
        <dbReference type="Proteomes" id="UP001498476"/>
    </source>
</evidence>
<organism evidence="1 2">
    <name type="scientific">Neonectria punicea</name>
    <dbReference type="NCBI Taxonomy" id="979145"/>
    <lineage>
        <taxon>Eukaryota</taxon>
        <taxon>Fungi</taxon>
        <taxon>Dikarya</taxon>
        <taxon>Ascomycota</taxon>
        <taxon>Pezizomycotina</taxon>
        <taxon>Sordariomycetes</taxon>
        <taxon>Hypocreomycetidae</taxon>
        <taxon>Hypocreales</taxon>
        <taxon>Nectriaceae</taxon>
        <taxon>Neonectria</taxon>
    </lineage>
</organism>
<gene>
    <name evidence="1" type="ORF">QQX98_002003</name>
</gene>
<reference evidence="1 2" key="1">
    <citation type="journal article" date="2025" name="Microbiol. Resour. Announc.">
        <title>Draft genome sequences for Neonectria magnoliae and Neonectria punicea, canker pathogens of Liriodendron tulipifera and Acer saccharum in West Virginia.</title>
        <authorList>
            <person name="Petronek H.M."/>
            <person name="Kasson M.T."/>
            <person name="Metheny A.M."/>
            <person name="Stauder C.M."/>
            <person name="Lovett B."/>
            <person name="Lynch S.C."/>
            <person name="Garnas J.R."/>
            <person name="Kasson L.R."/>
            <person name="Stajich J.E."/>
        </authorList>
    </citation>
    <scope>NUCLEOTIDE SEQUENCE [LARGE SCALE GENOMIC DNA]</scope>
    <source>
        <strain evidence="1 2">NRRL 64653</strain>
    </source>
</reference>
<comment type="caution">
    <text evidence="1">The sequence shown here is derived from an EMBL/GenBank/DDBJ whole genome shotgun (WGS) entry which is preliminary data.</text>
</comment>
<accession>A0ABR1HM33</accession>
<name>A0ABR1HM33_9HYPO</name>
<protein>
    <submittedName>
        <fullName evidence="1">Uncharacterized protein</fullName>
    </submittedName>
</protein>
<dbReference type="Proteomes" id="UP001498476">
    <property type="component" value="Unassembled WGS sequence"/>
</dbReference>
<keyword evidence="2" id="KW-1185">Reference proteome</keyword>
<evidence type="ECO:0000313" key="1">
    <source>
        <dbReference type="EMBL" id="KAK7421788.1"/>
    </source>
</evidence>
<dbReference type="EMBL" id="JAZAVJ010000020">
    <property type="protein sequence ID" value="KAK7421788.1"/>
    <property type="molecule type" value="Genomic_DNA"/>
</dbReference>
<proteinExistence type="predicted"/>
<sequence>MSLILRLRLRCSRSRLSHSVVRLSRACSIKHPALQTRLSTRLPPALPALPPPPPSTQLAQLVQLVVVVVLGLCSMELSSVYPSSYCTAHCTLHTLDSDIKDLQRRLRLACMYLASSPDLSREDCQSE</sequence>